<evidence type="ECO:0000256" key="1">
    <source>
        <dbReference type="SAM" id="MobiDB-lite"/>
    </source>
</evidence>
<reference evidence="2" key="1">
    <citation type="submission" date="2014-09" db="EMBL/GenBank/DDBJ databases">
        <authorList>
            <person name="Magalhaes I.L.F."/>
            <person name="Oliveira U."/>
            <person name="Santos F.R."/>
            <person name="Vidigal T.H.D.A."/>
            <person name="Brescovit A.D."/>
            <person name="Santos A.J."/>
        </authorList>
    </citation>
    <scope>NUCLEOTIDE SEQUENCE</scope>
    <source>
        <tissue evidence="2">Shoot tissue taken approximately 20 cm above the soil surface</tissue>
    </source>
</reference>
<proteinExistence type="predicted"/>
<accession>A0A0A9ESK8</accession>
<reference evidence="2" key="2">
    <citation type="journal article" date="2015" name="Data Brief">
        <title>Shoot transcriptome of the giant reed, Arundo donax.</title>
        <authorList>
            <person name="Barrero R.A."/>
            <person name="Guerrero F.D."/>
            <person name="Moolhuijzen P."/>
            <person name="Goolsby J.A."/>
            <person name="Tidwell J."/>
            <person name="Bellgard S.E."/>
            <person name="Bellgard M.I."/>
        </authorList>
    </citation>
    <scope>NUCLEOTIDE SEQUENCE</scope>
    <source>
        <tissue evidence="2">Shoot tissue taken approximately 20 cm above the soil surface</tissue>
    </source>
</reference>
<name>A0A0A9ESK8_ARUDO</name>
<sequence length="27" mass="3232">MAEKTQQQLKIRIRTRQYVRSSKSTPP</sequence>
<feature type="region of interest" description="Disordered" evidence="1">
    <location>
        <begin position="1"/>
        <end position="27"/>
    </location>
</feature>
<dbReference type="AlphaFoldDB" id="A0A0A9ESK8"/>
<evidence type="ECO:0000313" key="2">
    <source>
        <dbReference type="EMBL" id="JAE03062.1"/>
    </source>
</evidence>
<protein>
    <submittedName>
        <fullName evidence="2">Uncharacterized protein</fullName>
    </submittedName>
</protein>
<dbReference type="EMBL" id="GBRH01194834">
    <property type="protein sequence ID" value="JAE03062.1"/>
    <property type="molecule type" value="Transcribed_RNA"/>
</dbReference>
<feature type="compositionally biased region" description="Polar residues" evidence="1">
    <location>
        <begin position="18"/>
        <end position="27"/>
    </location>
</feature>
<organism evidence="2">
    <name type="scientific">Arundo donax</name>
    <name type="common">Giant reed</name>
    <name type="synonym">Donax arundinaceus</name>
    <dbReference type="NCBI Taxonomy" id="35708"/>
    <lineage>
        <taxon>Eukaryota</taxon>
        <taxon>Viridiplantae</taxon>
        <taxon>Streptophyta</taxon>
        <taxon>Embryophyta</taxon>
        <taxon>Tracheophyta</taxon>
        <taxon>Spermatophyta</taxon>
        <taxon>Magnoliopsida</taxon>
        <taxon>Liliopsida</taxon>
        <taxon>Poales</taxon>
        <taxon>Poaceae</taxon>
        <taxon>PACMAD clade</taxon>
        <taxon>Arundinoideae</taxon>
        <taxon>Arundineae</taxon>
        <taxon>Arundo</taxon>
    </lineage>
</organism>